<evidence type="ECO:0000259" key="1">
    <source>
        <dbReference type="Pfam" id="PF04059"/>
    </source>
</evidence>
<dbReference type="Proteomes" id="UP000287651">
    <property type="component" value="Unassembled WGS sequence"/>
</dbReference>
<organism evidence="2 3">
    <name type="scientific">Ensete ventricosum</name>
    <name type="common">Abyssinian banana</name>
    <name type="synonym">Musa ensete</name>
    <dbReference type="NCBI Taxonomy" id="4639"/>
    <lineage>
        <taxon>Eukaryota</taxon>
        <taxon>Viridiplantae</taxon>
        <taxon>Streptophyta</taxon>
        <taxon>Embryophyta</taxon>
        <taxon>Tracheophyta</taxon>
        <taxon>Spermatophyta</taxon>
        <taxon>Magnoliopsida</taxon>
        <taxon>Liliopsida</taxon>
        <taxon>Zingiberales</taxon>
        <taxon>Musaceae</taxon>
        <taxon>Ensete</taxon>
    </lineage>
</organism>
<evidence type="ECO:0000313" key="3">
    <source>
        <dbReference type="Proteomes" id="UP000287651"/>
    </source>
</evidence>
<dbReference type="EMBL" id="AMZH03027768">
    <property type="protein sequence ID" value="RRT34009.1"/>
    <property type="molecule type" value="Genomic_DNA"/>
</dbReference>
<reference evidence="2 3" key="1">
    <citation type="journal article" date="2014" name="Agronomy (Basel)">
        <title>A Draft Genome Sequence for Ensete ventricosum, the Drought-Tolerant Tree Against Hunger.</title>
        <authorList>
            <person name="Harrison J."/>
            <person name="Moore K.A."/>
            <person name="Paszkiewicz K."/>
            <person name="Jones T."/>
            <person name="Grant M."/>
            <person name="Ambacheew D."/>
            <person name="Muzemil S."/>
            <person name="Studholme D.J."/>
        </authorList>
    </citation>
    <scope>NUCLEOTIDE SEQUENCE [LARGE SCALE GENOMIC DNA]</scope>
</reference>
<comment type="caution">
    <text evidence="2">The sequence shown here is derived from an EMBL/GenBank/DDBJ whole genome shotgun (WGS) entry which is preliminary data.</text>
</comment>
<protein>
    <recommendedName>
        <fullName evidence="1">Mei2-like C-terminal RNA recognition motif domain-containing protein</fullName>
    </recommendedName>
</protein>
<proteinExistence type="predicted"/>
<evidence type="ECO:0000313" key="2">
    <source>
        <dbReference type="EMBL" id="RRT34009.1"/>
    </source>
</evidence>
<dbReference type="Pfam" id="PF04059">
    <property type="entry name" value="RRM_2"/>
    <property type="match status" value="1"/>
</dbReference>
<accession>A0A426X3G9</accession>
<gene>
    <name evidence="2" type="ORF">B296_00055731</name>
</gene>
<feature type="domain" description="Mei2-like C-terminal RNA recognition motif" evidence="1">
    <location>
        <begin position="49"/>
        <end position="102"/>
    </location>
</feature>
<dbReference type="AlphaFoldDB" id="A0A426X3G9"/>
<dbReference type="InterPro" id="IPR007201">
    <property type="entry name" value="Mei2-like_Rrm_C"/>
</dbReference>
<name>A0A426X3G9_ENSVE</name>
<sequence>MDFRDPNGNEIAGWHIKTDPLLPFSLIAKLPSLPPSLPPAGAKRSFAYYKCSCNVGYGFVNLTSPEAAFRLYKAFHQQPWEVFNSRKICQVTYARLQVDTGLSRVRRCLLSTVTYRPFALVFEFSVKGIGGAQGALQEVQVRVRQRRVHARGLLSAP</sequence>